<evidence type="ECO:0000313" key="2">
    <source>
        <dbReference type="EMBL" id="KJK75344.1"/>
    </source>
</evidence>
<protein>
    <submittedName>
        <fullName evidence="2">Uncharacterized protein</fullName>
    </submittedName>
</protein>
<feature type="region of interest" description="Disordered" evidence="1">
    <location>
        <begin position="1"/>
        <end position="42"/>
    </location>
</feature>
<proteinExistence type="predicted"/>
<keyword evidence="3" id="KW-1185">Reference proteome</keyword>
<dbReference type="OrthoDB" id="4364923at2759"/>
<dbReference type="AlphaFoldDB" id="A0A0D9NN24"/>
<name>A0A0D9NN24_METAN</name>
<dbReference type="Proteomes" id="UP000054544">
    <property type="component" value="Unassembled WGS sequence"/>
</dbReference>
<feature type="compositionally biased region" description="Polar residues" evidence="1">
    <location>
        <begin position="1"/>
        <end position="15"/>
    </location>
</feature>
<feature type="compositionally biased region" description="Acidic residues" evidence="1">
    <location>
        <begin position="23"/>
        <end position="39"/>
    </location>
</feature>
<evidence type="ECO:0000313" key="3">
    <source>
        <dbReference type="Proteomes" id="UP000054544"/>
    </source>
</evidence>
<gene>
    <name evidence="2" type="ORF">H634G_09362</name>
</gene>
<organism evidence="2 3">
    <name type="scientific">Metarhizium anisopliae BRIP 53293</name>
    <dbReference type="NCBI Taxonomy" id="1291518"/>
    <lineage>
        <taxon>Eukaryota</taxon>
        <taxon>Fungi</taxon>
        <taxon>Dikarya</taxon>
        <taxon>Ascomycota</taxon>
        <taxon>Pezizomycotina</taxon>
        <taxon>Sordariomycetes</taxon>
        <taxon>Hypocreomycetidae</taxon>
        <taxon>Hypocreales</taxon>
        <taxon>Clavicipitaceae</taxon>
        <taxon>Metarhizium</taxon>
    </lineage>
</organism>
<accession>A0A0D9NN24</accession>
<reference evidence="3" key="1">
    <citation type="journal article" date="2014" name="BMC Genomics">
        <title>The genome sequence of the biocontrol fungus Metarhizium anisopliae and comparative genomics of Metarhizium species.</title>
        <authorList>
            <person name="Pattemore J.A."/>
            <person name="Hane J.K."/>
            <person name="Williams A.H."/>
            <person name="Wilson B.A."/>
            <person name="Stodart B.J."/>
            <person name="Ash G.J."/>
        </authorList>
    </citation>
    <scope>NUCLEOTIDE SEQUENCE [LARGE SCALE GENOMIC DNA]</scope>
    <source>
        <strain evidence="3">BRIP 53293</strain>
    </source>
</reference>
<evidence type="ECO:0000256" key="1">
    <source>
        <dbReference type="SAM" id="MobiDB-lite"/>
    </source>
</evidence>
<sequence>MDFDSGNLNGSNKTQTVERELEFDSLESDSEQDDTDDQETIPIDTQIAELRKAMQGAIELFEDQVAKGNEKFAERFMASNQMNRALVDESKHRRNMPTMYLQ</sequence>
<dbReference type="EMBL" id="KE384750">
    <property type="protein sequence ID" value="KJK75344.1"/>
    <property type="molecule type" value="Genomic_DNA"/>
</dbReference>